<gene>
    <name evidence="4" type="ORF">FYC77_12875</name>
</gene>
<dbReference type="EMBL" id="VTAW01000016">
    <property type="protein sequence ID" value="TYT61577.1"/>
    <property type="molecule type" value="Genomic_DNA"/>
</dbReference>
<dbReference type="CDD" id="cd04301">
    <property type="entry name" value="NAT_SF"/>
    <property type="match status" value="1"/>
</dbReference>
<protein>
    <submittedName>
        <fullName evidence="4">GNAT family N-acetyltransferase</fullName>
    </submittedName>
</protein>
<reference evidence="4 5" key="1">
    <citation type="submission" date="2019-08" db="EMBL/GenBank/DDBJ databases">
        <title>Archaea genome.</title>
        <authorList>
            <person name="Kajale S."/>
            <person name="Shouche Y."/>
            <person name="Deshpande N."/>
            <person name="Sharma A."/>
        </authorList>
    </citation>
    <scope>NUCLEOTIDE SEQUENCE [LARGE SCALE GENOMIC DNA]</scope>
    <source>
        <strain evidence="4 5">ESP3B_9</strain>
    </source>
</reference>
<feature type="domain" description="N-acetyltransferase" evidence="3">
    <location>
        <begin position="1"/>
        <end position="151"/>
    </location>
</feature>
<dbReference type="Pfam" id="PF00583">
    <property type="entry name" value="Acetyltransf_1"/>
    <property type="match status" value="1"/>
</dbReference>
<proteinExistence type="predicted"/>
<dbReference type="Proteomes" id="UP000324104">
    <property type="component" value="Unassembled WGS sequence"/>
</dbReference>
<dbReference type="SUPFAM" id="SSF55729">
    <property type="entry name" value="Acyl-CoA N-acyltransferases (Nat)"/>
    <property type="match status" value="1"/>
</dbReference>
<dbReference type="RefSeq" id="WP_149081905.1">
    <property type="nucleotide sequence ID" value="NZ_VTAW01000016.1"/>
</dbReference>
<dbReference type="AlphaFoldDB" id="A0A5D5AL64"/>
<sequence length="164" mass="18370">MIVEPATPDDLEAITELWVRLARDQCSHGSYVRPDPNRTTMRETLAAYQATDGLLVARVDGEIVGFASFSVEHGALELEATRGSLSNLYVEPDYRGRGIGSALLEAVEAAFEARDVEVLVLEVMAENEEARRFYRRHGYDPLRVTMERSLAGRSENDTHSKEDR</sequence>
<dbReference type="PROSITE" id="PS51186">
    <property type="entry name" value="GNAT"/>
    <property type="match status" value="1"/>
</dbReference>
<name>A0A5D5AL64_9EURY</name>
<keyword evidence="1 4" id="KW-0808">Transferase</keyword>
<evidence type="ECO:0000256" key="2">
    <source>
        <dbReference type="ARBA" id="ARBA00023315"/>
    </source>
</evidence>
<evidence type="ECO:0000256" key="1">
    <source>
        <dbReference type="ARBA" id="ARBA00022679"/>
    </source>
</evidence>
<dbReference type="GO" id="GO:0016747">
    <property type="term" value="F:acyltransferase activity, transferring groups other than amino-acyl groups"/>
    <property type="evidence" value="ECO:0007669"/>
    <property type="project" value="InterPro"/>
</dbReference>
<comment type="caution">
    <text evidence="4">The sequence shown here is derived from an EMBL/GenBank/DDBJ whole genome shotgun (WGS) entry which is preliminary data.</text>
</comment>
<keyword evidence="5" id="KW-1185">Reference proteome</keyword>
<dbReference type="InterPro" id="IPR016181">
    <property type="entry name" value="Acyl_CoA_acyltransferase"/>
</dbReference>
<accession>A0A5D5AL64</accession>
<organism evidence="4 5">
    <name type="scientific">Natrialba swarupiae</name>
    <dbReference type="NCBI Taxonomy" id="2448032"/>
    <lineage>
        <taxon>Archaea</taxon>
        <taxon>Methanobacteriati</taxon>
        <taxon>Methanobacteriota</taxon>
        <taxon>Stenosarchaea group</taxon>
        <taxon>Halobacteria</taxon>
        <taxon>Halobacteriales</taxon>
        <taxon>Natrialbaceae</taxon>
        <taxon>Natrialba</taxon>
    </lineage>
</organism>
<dbReference type="PANTHER" id="PTHR43877">
    <property type="entry name" value="AMINOALKYLPHOSPHONATE N-ACETYLTRANSFERASE-RELATED-RELATED"/>
    <property type="match status" value="1"/>
</dbReference>
<dbReference type="Gene3D" id="3.40.630.30">
    <property type="match status" value="1"/>
</dbReference>
<dbReference type="InterPro" id="IPR000182">
    <property type="entry name" value="GNAT_dom"/>
</dbReference>
<evidence type="ECO:0000259" key="3">
    <source>
        <dbReference type="PROSITE" id="PS51186"/>
    </source>
</evidence>
<evidence type="ECO:0000313" key="5">
    <source>
        <dbReference type="Proteomes" id="UP000324104"/>
    </source>
</evidence>
<evidence type="ECO:0000313" key="4">
    <source>
        <dbReference type="EMBL" id="TYT61577.1"/>
    </source>
</evidence>
<dbReference type="InterPro" id="IPR050832">
    <property type="entry name" value="Bact_Acetyltransf"/>
</dbReference>
<keyword evidence="2" id="KW-0012">Acyltransferase</keyword>